<dbReference type="InterPro" id="IPR016040">
    <property type="entry name" value="NAD(P)-bd_dom"/>
</dbReference>
<protein>
    <submittedName>
        <fullName evidence="2">Putative NAD(P)-binding protein</fullName>
    </submittedName>
</protein>
<comment type="caution">
    <text evidence="2">The sequence shown here is derived from an EMBL/GenBank/DDBJ whole genome shotgun (WGS) entry which is preliminary data.</text>
</comment>
<dbReference type="Pfam" id="PF13460">
    <property type="entry name" value="NAD_binding_10"/>
    <property type="match status" value="1"/>
</dbReference>
<name>A0A2T0U7F8_9SPHI</name>
<evidence type="ECO:0000313" key="3">
    <source>
        <dbReference type="Proteomes" id="UP000238034"/>
    </source>
</evidence>
<dbReference type="InterPro" id="IPR036291">
    <property type="entry name" value="NAD(P)-bd_dom_sf"/>
</dbReference>
<proteinExistence type="predicted"/>
<reference evidence="2 3" key="1">
    <citation type="submission" date="2018-03" db="EMBL/GenBank/DDBJ databases">
        <title>Genomic Encyclopedia of Type Strains, Phase III (KMG-III): the genomes of soil and plant-associated and newly described type strains.</title>
        <authorList>
            <person name="Whitman W."/>
        </authorList>
    </citation>
    <scope>NUCLEOTIDE SEQUENCE [LARGE SCALE GENOMIC DNA]</scope>
    <source>
        <strain evidence="2 3">CGMCC 1.9313</strain>
    </source>
</reference>
<gene>
    <name evidence="2" type="ORF">B0I27_103329</name>
</gene>
<evidence type="ECO:0000259" key="1">
    <source>
        <dbReference type="Pfam" id="PF13460"/>
    </source>
</evidence>
<feature type="domain" description="NAD(P)-binding" evidence="1">
    <location>
        <begin position="8"/>
        <end position="118"/>
    </location>
</feature>
<dbReference type="RefSeq" id="WP_106292436.1">
    <property type="nucleotide sequence ID" value="NZ_PVTH01000003.1"/>
</dbReference>
<dbReference type="Proteomes" id="UP000238034">
    <property type="component" value="Unassembled WGS sequence"/>
</dbReference>
<dbReference type="PANTHER" id="PTHR14097:SF7">
    <property type="entry name" value="OXIDOREDUCTASE HTATIP2"/>
    <property type="match status" value="1"/>
</dbReference>
<accession>A0A2T0U7F8</accession>
<evidence type="ECO:0000313" key="2">
    <source>
        <dbReference type="EMBL" id="PRY53856.1"/>
    </source>
</evidence>
<dbReference type="OrthoDB" id="9798632at2"/>
<dbReference type="Gene3D" id="3.40.50.720">
    <property type="entry name" value="NAD(P)-binding Rossmann-like Domain"/>
    <property type="match status" value="1"/>
</dbReference>
<dbReference type="PANTHER" id="PTHR14097">
    <property type="entry name" value="OXIDOREDUCTASE HTATIP2"/>
    <property type="match status" value="1"/>
</dbReference>
<keyword evidence="3" id="KW-1185">Reference proteome</keyword>
<dbReference type="SUPFAM" id="SSF51735">
    <property type="entry name" value="NAD(P)-binding Rossmann-fold domains"/>
    <property type="match status" value="1"/>
</dbReference>
<dbReference type="AlphaFoldDB" id="A0A2T0U7F8"/>
<sequence>MKKAIVIGASGLIGSNLIRVLLSDNGFGEVVALLRKPLAIEHKKLSQQLVDFDEEETYSKHLAGDVLYCCLGTTKAKTPDPEAYKRVDLDYPLHFARTAQAQGVHQFHLVSALGADSQSVIPYNKLKGQLDDAVKTLGFSCLCIYQPSLLDGSREESRPAEKIGIWVMRGLNPLLIGPLKKYRSIRAGTVAQAMVTNTHKNLNGVHVYTSDKIKEII</sequence>
<dbReference type="CDD" id="cd05250">
    <property type="entry name" value="CC3_like_SDR_a"/>
    <property type="match status" value="1"/>
</dbReference>
<organism evidence="2 3">
    <name type="scientific">Arcticibacter pallidicorallinus</name>
    <dbReference type="NCBI Taxonomy" id="1259464"/>
    <lineage>
        <taxon>Bacteria</taxon>
        <taxon>Pseudomonadati</taxon>
        <taxon>Bacteroidota</taxon>
        <taxon>Sphingobacteriia</taxon>
        <taxon>Sphingobacteriales</taxon>
        <taxon>Sphingobacteriaceae</taxon>
        <taxon>Arcticibacter</taxon>
    </lineage>
</organism>
<dbReference type="EMBL" id="PVTH01000003">
    <property type="protein sequence ID" value="PRY53856.1"/>
    <property type="molecule type" value="Genomic_DNA"/>
</dbReference>